<reference evidence="4 5" key="1">
    <citation type="submission" date="2017-12" db="EMBL/GenBank/DDBJ databases">
        <title>The genome sequence of Caulobacter flavus CGMCC1 15093.</title>
        <authorList>
            <person name="Gao J."/>
            <person name="Mao X."/>
            <person name="Sun J."/>
        </authorList>
    </citation>
    <scope>NUCLEOTIDE SEQUENCE [LARGE SCALE GENOMIC DNA]</scope>
    <source>
        <strain evidence="4 5">CGMCC1 15093</strain>
    </source>
</reference>
<sequence>MQTVSNGVGDVRRLADAQWAAARLAETYQGLPEGISKAMLLDRFERAAPRLGYGDGLVRLIRALVRVTAEQDWTGRTHPVAWPSNDALCEELQRSRSCVQGLVRLAVRAGLVHMKDSGNGKRWGYRDERGFIVEAFGFDLAPMAARWDEFADHAAARGLEQAQRRHLKRKLGEIRREIRTVCADAVHRGFTGYDWAGAVDLALGRLPRTPSLAELEALHQTFQALLAAVDAAWVKGRKSNESEPRGVVDEAQKEPTTQPRSAGATYSSLRKKVVEPSARTTRRGVEADPVAVEAAISEEVIPLSLVLEAVPELADFLEDPSSAQWEDLVDAVGRAAPLMGVNLSAVREARDAMGRNRAAIALATVLARWKDGEIRSSAGGYLRAMCERERFGGLKLLPSLYGLKERSAPLRSRARRTDGTR</sequence>
<name>A0A2N5CLS5_9CAUL</name>
<evidence type="ECO:0000259" key="3">
    <source>
        <dbReference type="Pfam" id="PF11800"/>
    </source>
</evidence>
<evidence type="ECO:0000259" key="2">
    <source>
        <dbReference type="Pfam" id="PF03428"/>
    </source>
</evidence>
<dbReference type="EMBL" id="PJRQ01000049">
    <property type="protein sequence ID" value="PLR06790.1"/>
    <property type="molecule type" value="Genomic_DNA"/>
</dbReference>
<organism evidence="4 5">
    <name type="scientific">Caulobacter flavus</name>
    <dbReference type="NCBI Taxonomy" id="1679497"/>
    <lineage>
        <taxon>Bacteria</taxon>
        <taxon>Pseudomonadati</taxon>
        <taxon>Pseudomonadota</taxon>
        <taxon>Alphaproteobacteria</taxon>
        <taxon>Caulobacterales</taxon>
        <taxon>Caulobacteraceae</taxon>
        <taxon>Caulobacter</taxon>
    </lineage>
</organism>
<feature type="domain" description="Plasmid replication protein C N-terminal" evidence="2">
    <location>
        <begin position="12"/>
        <end position="185"/>
    </location>
</feature>
<dbReference type="Pfam" id="PF11800">
    <property type="entry name" value="RP-C_C"/>
    <property type="match status" value="1"/>
</dbReference>
<evidence type="ECO:0000256" key="1">
    <source>
        <dbReference type="SAM" id="MobiDB-lite"/>
    </source>
</evidence>
<dbReference type="Pfam" id="PF03428">
    <property type="entry name" value="RP-C"/>
    <property type="match status" value="1"/>
</dbReference>
<dbReference type="Proteomes" id="UP000234483">
    <property type="component" value="Unassembled WGS sequence"/>
</dbReference>
<dbReference type="InterPro" id="IPR047611">
    <property type="entry name" value="RepABC_RepC"/>
</dbReference>
<feature type="compositionally biased region" description="Basic and acidic residues" evidence="1">
    <location>
        <begin position="239"/>
        <end position="253"/>
    </location>
</feature>
<dbReference type="NCBIfam" id="NF040974">
    <property type="entry name" value="RepABC_RepC"/>
    <property type="match status" value="1"/>
</dbReference>
<feature type="compositionally biased region" description="Polar residues" evidence="1">
    <location>
        <begin position="254"/>
        <end position="268"/>
    </location>
</feature>
<gene>
    <name evidence="4" type="ORF">CFHF_24330</name>
</gene>
<dbReference type="InterPro" id="IPR021760">
    <property type="entry name" value="RepC_C"/>
</dbReference>
<proteinExistence type="predicted"/>
<dbReference type="RefSeq" id="WP_101715514.1">
    <property type="nucleotide sequence ID" value="NZ_PJRQ01000049.1"/>
</dbReference>
<protein>
    <submittedName>
        <fullName evidence="4">Replication protein C</fullName>
    </submittedName>
</protein>
<dbReference type="InterPro" id="IPR005090">
    <property type="entry name" value="RepC_N"/>
</dbReference>
<accession>A0A2N5CLS5</accession>
<feature type="domain" description="Plasmid replication protein C C-terminal" evidence="3">
    <location>
        <begin position="302"/>
        <end position="404"/>
    </location>
</feature>
<dbReference type="AlphaFoldDB" id="A0A2N5CLS5"/>
<feature type="region of interest" description="Disordered" evidence="1">
    <location>
        <begin position="239"/>
        <end position="282"/>
    </location>
</feature>
<evidence type="ECO:0000313" key="5">
    <source>
        <dbReference type="Proteomes" id="UP000234483"/>
    </source>
</evidence>
<evidence type="ECO:0000313" key="4">
    <source>
        <dbReference type="EMBL" id="PLR06790.1"/>
    </source>
</evidence>
<comment type="caution">
    <text evidence="4">The sequence shown here is derived from an EMBL/GenBank/DDBJ whole genome shotgun (WGS) entry which is preliminary data.</text>
</comment>